<evidence type="ECO:0000256" key="3">
    <source>
        <dbReference type="ARBA" id="ARBA00022603"/>
    </source>
</evidence>
<feature type="binding site" evidence="7 8">
    <location>
        <position position="14"/>
    </location>
    <ligand>
        <name>S-adenosyl-L-methionine</name>
        <dbReference type="ChEBI" id="CHEBI:59789"/>
    </ligand>
</feature>
<comment type="function">
    <text evidence="7">Specifically dimethylates two adjacent adenosines (A1518 and A1519) in the loop of a conserved hairpin near the 3'-end of 16S rRNA in the 30S particle. May play a critical role in biogenesis of 30S subunits.</text>
</comment>
<sequence>MFNKPKKRLGQVFLKNKHIQEKIAQHVLSIESDCLVEIGPGTGAITKYIYETSGDKLILIEIDYQLISYLNTTFPLSKVIHNDFLEVDFSFIEQDKRALLFGNIPYYITSLIILKFLKEPIFKEAIFMVQKEFFETVTAKPKTNKYSSLSALVQTFTRVKKLLDVDKKHFYPIPKVDSAVIHLTKEFNQDIDLDEYALFLRKCFAMPRKTLWNNLRKHFPEEKIKDLFESKEIYMNSRSDELSSEFLVEIFNFLSDKKSS</sequence>
<dbReference type="Gene3D" id="1.10.8.100">
    <property type="entry name" value="Ribosomal RNA adenine dimethylase-like, domain 2"/>
    <property type="match status" value="1"/>
</dbReference>
<dbReference type="PANTHER" id="PTHR11727">
    <property type="entry name" value="DIMETHYLADENOSINE TRANSFERASE"/>
    <property type="match status" value="1"/>
</dbReference>
<dbReference type="GO" id="GO:0003723">
    <property type="term" value="F:RNA binding"/>
    <property type="evidence" value="ECO:0007669"/>
    <property type="project" value="UniProtKB-UniRule"/>
</dbReference>
<dbReference type="PANTHER" id="PTHR11727:SF7">
    <property type="entry name" value="DIMETHYLADENOSINE TRANSFERASE-RELATED"/>
    <property type="match status" value="1"/>
</dbReference>
<comment type="subcellular location">
    <subcellularLocation>
        <location evidence="7">Cytoplasm</location>
    </subcellularLocation>
</comment>
<evidence type="ECO:0000313" key="11">
    <source>
        <dbReference type="Proteomes" id="UP000324831"/>
    </source>
</evidence>
<keyword evidence="6 7" id="KW-0694">RNA-binding</keyword>
<evidence type="ECO:0000256" key="8">
    <source>
        <dbReference type="PROSITE-ProRule" id="PRU01026"/>
    </source>
</evidence>
<evidence type="ECO:0000256" key="2">
    <source>
        <dbReference type="ARBA" id="ARBA00022552"/>
    </source>
</evidence>
<dbReference type="HAMAP" id="MF_00607">
    <property type="entry name" value="16SrRNA_methyltr_A"/>
    <property type="match status" value="1"/>
</dbReference>
<evidence type="ECO:0000256" key="4">
    <source>
        <dbReference type="ARBA" id="ARBA00022679"/>
    </source>
</evidence>
<evidence type="ECO:0000256" key="6">
    <source>
        <dbReference type="ARBA" id="ARBA00022884"/>
    </source>
</evidence>
<dbReference type="EMBL" id="BIMN01000001">
    <property type="protein sequence ID" value="GCE63194.1"/>
    <property type="molecule type" value="Genomic_DNA"/>
</dbReference>
<proteinExistence type="inferred from homology"/>
<dbReference type="InterPro" id="IPR001737">
    <property type="entry name" value="KsgA/Erm"/>
</dbReference>
<dbReference type="GO" id="GO:0052908">
    <property type="term" value="F:16S rRNA (adenine(1518)-N(6)/adenine(1519)-N(6))-dimethyltransferase activity"/>
    <property type="evidence" value="ECO:0007669"/>
    <property type="project" value="UniProtKB-EC"/>
</dbReference>
<dbReference type="PROSITE" id="PS01131">
    <property type="entry name" value="RRNA_A_DIMETH"/>
    <property type="match status" value="1"/>
</dbReference>
<dbReference type="InterPro" id="IPR029063">
    <property type="entry name" value="SAM-dependent_MTases_sf"/>
</dbReference>
<evidence type="ECO:0000256" key="7">
    <source>
        <dbReference type="HAMAP-Rule" id="MF_00607"/>
    </source>
</evidence>
<dbReference type="Proteomes" id="UP000324831">
    <property type="component" value="Unassembled WGS sequence"/>
</dbReference>
<comment type="catalytic activity">
    <reaction evidence="7">
        <text>adenosine(1518)/adenosine(1519) in 16S rRNA + 4 S-adenosyl-L-methionine = N(6)-dimethyladenosine(1518)/N(6)-dimethyladenosine(1519) in 16S rRNA + 4 S-adenosyl-L-homocysteine + 4 H(+)</text>
        <dbReference type="Rhea" id="RHEA:19609"/>
        <dbReference type="Rhea" id="RHEA-COMP:10232"/>
        <dbReference type="Rhea" id="RHEA-COMP:10233"/>
        <dbReference type="ChEBI" id="CHEBI:15378"/>
        <dbReference type="ChEBI" id="CHEBI:57856"/>
        <dbReference type="ChEBI" id="CHEBI:59789"/>
        <dbReference type="ChEBI" id="CHEBI:74411"/>
        <dbReference type="ChEBI" id="CHEBI:74493"/>
        <dbReference type="EC" id="2.1.1.182"/>
    </reaction>
</comment>
<dbReference type="Pfam" id="PF00398">
    <property type="entry name" value="RrnaAD"/>
    <property type="match status" value="1"/>
</dbReference>
<keyword evidence="5 7" id="KW-0949">S-adenosyl-L-methionine</keyword>
<keyword evidence="1 7" id="KW-0963">Cytoplasm</keyword>
<dbReference type="SMART" id="SM00650">
    <property type="entry name" value="rADc"/>
    <property type="match status" value="1"/>
</dbReference>
<keyword evidence="2 7" id="KW-0698">rRNA processing</keyword>
<dbReference type="GO" id="GO:0005737">
    <property type="term" value="C:cytoplasm"/>
    <property type="evidence" value="ECO:0007669"/>
    <property type="project" value="UniProtKB-SubCell"/>
</dbReference>
<protein>
    <recommendedName>
        <fullName evidence="7">Ribosomal RNA small subunit methyltransferase A</fullName>
        <ecNumber evidence="7">2.1.1.182</ecNumber>
    </recommendedName>
    <alternativeName>
        <fullName evidence="7">16S rRNA (adenine(1518)-N(6)/adenine(1519)-N(6))-dimethyltransferase</fullName>
    </alternativeName>
    <alternativeName>
        <fullName evidence="7">16S rRNA dimethyladenosine transferase</fullName>
    </alternativeName>
    <alternativeName>
        <fullName evidence="7">16S rRNA dimethylase</fullName>
    </alternativeName>
    <alternativeName>
        <fullName evidence="7">S-adenosylmethionine-6-N', N'-adenosyl(rRNA) dimethyltransferase</fullName>
    </alternativeName>
</protein>
<feature type="binding site" evidence="7 8">
    <location>
        <position position="83"/>
    </location>
    <ligand>
        <name>S-adenosyl-L-methionine</name>
        <dbReference type="ChEBI" id="CHEBI:59789"/>
    </ligand>
</feature>
<dbReference type="AlphaFoldDB" id="A0A478FQJ2"/>
<keyword evidence="3 7" id="KW-0489">Methyltransferase</keyword>
<dbReference type="InterPro" id="IPR020596">
    <property type="entry name" value="rRNA_Ade_Mease_Trfase_CS"/>
</dbReference>
<dbReference type="PROSITE" id="PS51689">
    <property type="entry name" value="SAM_RNA_A_N6_MT"/>
    <property type="match status" value="1"/>
</dbReference>
<organism evidence="10 11">
    <name type="scientific">Candidatus Mycoplasma haematohominis</name>
    <dbReference type="NCBI Taxonomy" id="1494318"/>
    <lineage>
        <taxon>Bacteria</taxon>
        <taxon>Bacillati</taxon>
        <taxon>Mycoplasmatota</taxon>
        <taxon>Mollicutes</taxon>
        <taxon>Mycoplasmataceae</taxon>
        <taxon>Mycoplasma</taxon>
    </lineage>
</organism>
<dbReference type="InterPro" id="IPR011530">
    <property type="entry name" value="rRNA_adenine_dimethylase"/>
</dbReference>
<feature type="binding site" evidence="7 8">
    <location>
        <position position="61"/>
    </location>
    <ligand>
        <name>S-adenosyl-L-methionine</name>
        <dbReference type="ChEBI" id="CHEBI:59789"/>
    </ligand>
</feature>
<gene>
    <name evidence="7 10" type="primary">rsmA</name>
    <name evidence="7" type="synonym">ksgA</name>
    <name evidence="10" type="ORF">MHSWG343_01720</name>
</gene>
<name>A0A478FQJ2_9MOLU</name>
<comment type="caution">
    <text evidence="10">The sequence shown here is derived from an EMBL/GenBank/DDBJ whole genome shotgun (WGS) entry which is preliminary data.</text>
</comment>
<dbReference type="InterPro" id="IPR020598">
    <property type="entry name" value="rRNA_Ade_methylase_Trfase_N"/>
</dbReference>
<feature type="domain" description="Ribosomal RNA adenine methylase transferase N-terminal" evidence="9">
    <location>
        <begin position="19"/>
        <end position="187"/>
    </location>
</feature>
<evidence type="ECO:0000256" key="1">
    <source>
        <dbReference type="ARBA" id="ARBA00022490"/>
    </source>
</evidence>
<dbReference type="NCBIfam" id="TIGR00755">
    <property type="entry name" value="ksgA"/>
    <property type="match status" value="1"/>
</dbReference>
<comment type="similarity">
    <text evidence="7">Belongs to the class I-like SAM-binding methyltransferase superfamily. rRNA adenine N(6)-methyltransferase family. RsmA subfamily.</text>
</comment>
<reference evidence="10 11" key="1">
    <citation type="submission" date="2019-01" db="EMBL/GenBank/DDBJ databases">
        <title>Draft genome sequences of Candidatus Mycoplasma haemohominis SWG34-3 identified from a patient with pyrexia, anemia and liver dysfunction.</title>
        <authorList>
            <person name="Sekizuka T."/>
            <person name="Hattori N."/>
            <person name="Katano H."/>
            <person name="Takuma T."/>
            <person name="Ito T."/>
            <person name="Arai N."/>
            <person name="Yanai R."/>
            <person name="Ishii S."/>
            <person name="Miura Y."/>
            <person name="Tokunaga T."/>
            <person name="Watanabe H."/>
            <person name="Nomura N."/>
            <person name="Eguchi J."/>
            <person name="Arai T."/>
            <person name="Hasegawa H."/>
            <person name="Nakamaki T."/>
            <person name="Wakita T."/>
            <person name="Niki Y."/>
            <person name="Kuroda M."/>
        </authorList>
    </citation>
    <scope>NUCLEOTIDE SEQUENCE [LARGE SCALE GENOMIC DNA]</scope>
    <source>
        <strain evidence="10">SWG34-3</strain>
    </source>
</reference>
<dbReference type="InterPro" id="IPR023165">
    <property type="entry name" value="rRNA_Ade_diMease-like_C"/>
</dbReference>
<dbReference type="EC" id="2.1.1.182" evidence="7"/>
<dbReference type="SUPFAM" id="SSF53335">
    <property type="entry name" value="S-adenosyl-L-methionine-dependent methyltransferases"/>
    <property type="match status" value="1"/>
</dbReference>
<keyword evidence="4 7" id="KW-0808">Transferase</keyword>
<dbReference type="Gene3D" id="3.40.50.150">
    <property type="entry name" value="Vaccinia Virus protein VP39"/>
    <property type="match status" value="1"/>
</dbReference>
<accession>A0A478FQJ2</accession>
<evidence type="ECO:0000259" key="9">
    <source>
        <dbReference type="SMART" id="SM00650"/>
    </source>
</evidence>
<evidence type="ECO:0000313" key="10">
    <source>
        <dbReference type="EMBL" id="GCE63194.1"/>
    </source>
</evidence>
<evidence type="ECO:0000256" key="5">
    <source>
        <dbReference type="ARBA" id="ARBA00022691"/>
    </source>
</evidence>
<feature type="binding site" evidence="7 8">
    <location>
        <position position="103"/>
    </location>
    <ligand>
        <name>S-adenosyl-L-methionine</name>
        <dbReference type="ChEBI" id="CHEBI:59789"/>
    </ligand>
</feature>
<feature type="binding site" evidence="7 8">
    <location>
        <position position="39"/>
    </location>
    <ligand>
        <name>S-adenosyl-L-methionine</name>
        <dbReference type="ChEBI" id="CHEBI:59789"/>
    </ligand>
</feature>
<comment type="caution">
    <text evidence="7 8">Lacks conserved residue(s) required for the propagation of feature annotation.</text>
</comment>